<dbReference type="Gene3D" id="1.10.10.10">
    <property type="entry name" value="Winged helix-like DNA-binding domain superfamily/Winged helix DNA-binding domain"/>
    <property type="match status" value="1"/>
</dbReference>
<dbReference type="InterPro" id="IPR018597">
    <property type="entry name" value="Phage_Tuc2009_YjcQ"/>
</dbReference>
<dbReference type="InterPro" id="IPR036388">
    <property type="entry name" value="WH-like_DNA-bd_sf"/>
</dbReference>
<name>A0A5C7F4B2_9BACI</name>
<dbReference type="Pfam" id="PF09639">
    <property type="entry name" value="YjcQ"/>
    <property type="match status" value="1"/>
</dbReference>
<dbReference type="EMBL" id="CP144914">
    <property type="protein sequence ID" value="WWD78983.1"/>
    <property type="molecule type" value="Genomic_DNA"/>
</dbReference>
<keyword evidence="2" id="KW-1185">Reference proteome</keyword>
<proteinExistence type="predicted"/>
<dbReference type="KEGG" id="ahal:FTX54_011170"/>
<dbReference type="Proteomes" id="UP000321816">
    <property type="component" value="Chromosome"/>
</dbReference>
<organism evidence="1 2">
    <name type="scientific">Alkalicoccus halolimnae</name>
    <dbReference type="NCBI Taxonomy" id="1667239"/>
    <lineage>
        <taxon>Bacteria</taxon>
        <taxon>Bacillati</taxon>
        <taxon>Bacillota</taxon>
        <taxon>Bacilli</taxon>
        <taxon>Bacillales</taxon>
        <taxon>Bacillaceae</taxon>
        <taxon>Alkalicoccus</taxon>
    </lineage>
</organism>
<dbReference type="SUPFAM" id="SSF46785">
    <property type="entry name" value="Winged helix' DNA-binding domain"/>
    <property type="match status" value="1"/>
</dbReference>
<dbReference type="InterPro" id="IPR036390">
    <property type="entry name" value="WH_DNA-bd_sf"/>
</dbReference>
<protein>
    <submittedName>
        <fullName evidence="1">YjcQ family protein</fullName>
    </submittedName>
</protein>
<evidence type="ECO:0000313" key="1">
    <source>
        <dbReference type="EMBL" id="WWD78983.1"/>
    </source>
</evidence>
<dbReference type="AlphaFoldDB" id="A0A5C7F4B2"/>
<reference evidence="1 2" key="1">
    <citation type="submission" date="2024-01" db="EMBL/GenBank/DDBJ databases">
        <title>Complete Genome Sequence of Alkalicoccus halolimnae BZ-SZ-XJ29T, a Moderately Halophilic Bacterium Isolated from a Salt Lake.</title>
        <authorList>
            <person name="Zhao B."/>
        </authorList>
    </citation>
    <scope>NUCLEOTIDE SEQUENCE [LARGE SCALE GENOMIC DNA]</scope>
    <source>
        <strain evidence="1 2">BZ-SZ-XJ29</strain>
    </source>
</reference>
<sequence>MYEADRKKMKYVFLNKVDHGNTPSPQELDLTYNEHFYFMKTLKVDGYIQGVYAVISEFVGICRLTEKGVRYLELNSNLRKSFKAAKVIRE</sequence>
<gene>
    <name evidence="1" type="ORF">FTX54_011170</name>
</gene>
<dbReference type="RefSeq" id="WP_147804737.1">
    <property type="nucleotide sequence ID" value="NZ_CP144914.1"/>
</dbReference>
<accession>A0A5C7F4B2</accession>
<evidence type="ECO:0000313" key="2">
    <source>
        <dbReference type="Proteomes" id="UP000321816"/>
    </source>
</evidence>